<dbReference type="PATRIC" id="fig|1121451.3.peg.299"/>
<dbReference type="KEGG" id="dhy:DESAM_20020"/>
<accession>L0R9P0</accession>
<dbReference type="AlphaFoldDB" id="L0R9P0"/>
<gene>
    <name evidence="1" type="ORF">DESAM_20020</name>
</gene>
<dbReference type="Proteomes" id="UP000010808">
    <property type="component" value="Chromosome"/>
</dbReference>
<dbReference type="RefSeq" id="WP_015334921.1">
    <property type="nucleotide sequence ID" value="NC_020055.1"/>
</dbReference>
<evidence type="ECO:0000313" key="2">
    <source>
        <dbReference type="Proteomes" id="UP000010808"/>
    </source>
</evidence>
<protein>
    <submittedName>
        <fullName evidence="1">Uncharacterized protein</fullName>
    </submittedName>
</protein>
<organism evidence="1 2">
    <name type="scientific">Maridesulfovibrio hydrothermalis AM13 = DSM 14728</name>
    <dbReference type="NCBI Taxonomy" id="1121451"/>
    <lineage>
        <taxon>Bacteria</taxon>
        <taxon>Pseudomonadati</taxon>
        <taxon>Thermodesulfobacteriota</taxon>
        <taxon>Desulfovibrionia</taxon>
        <taxon>Desulfovibrionales</taxon>
        <taxon>Desulfovibrionaceae</taxon>
        <taxon>Maridesulfovibrio</taxon>
    </lineage>
</organism>
<dbReference type="HOGENOM" id="CLU_1118767_0_0_7"/>
<keyword evidence="2" id="KW-1185">Reference proteome</keyword>
<dbReference type="EMBL" id="FO203522">
    <property type="protein sequence ID" value="CCO22311.1"/>
    <property type="molecule type" value="Genomic_DNA"/>
</dbReference>
<sequence>MWIEIPKENKVITDESSGLYQYPEFLESIQQELKAVPGSVLMIECKNEYDSEKPASAYEIAQLLGISTALPVSVEGHGISPFLNALYIASLHLRANTSSVIIVAKPPSGGTLEHSDKDRTSKETTIVKLSLKSVPQNPCSIHAVAIPFTGERIPPSLSDYFTNINFFALQAAPNCKWLLKELSIADREKLTSFDSNRFCTINDDHKSCFDLLKGLSNYLSTGIILQREDSEGQKCEEQTINREKNTNE</sequence>
<evidence type="ECO:0000313" key="1">
    <source>
        <dbReference type="EMBL" id="CCO22311.1"/>
    </source>
</evidence>
<proteinExistence type="predicted"/>
<reference evidence="1 2" key="1">
    <citation type="submission" date="2012-10" db="EMBL/GenBank/DDBJ databases">
        <authorList>
            <person name="Genoscope - CEA"/>
        </authorList>
    </citation>
    <scope>NUCLEOTIDE SEQUENCE [LARGE SCALE GENOMIC DNA]</scope>
    <source>
        <strain evidence="2">AM13 / DSM 14728</strain>
    </source>
</reference>
<name>L0R9P0_9BACT</name>
<dbReference type="STRING" id="1121451.DESAM_20020"/>